<evidence type="ECO:0000313" key="3">
    <source>
        <dbReference type="Proteomes" id="UP000286576"/>
    </source>
</evidence>
<organism evidence="2 3">
    <name type="scientific">Aurantiacibacter zhengii</name>
    <dbReference type="NCBI Taxonomy" id="2307003"/>
    <lineage>
        <taxon>Bacteria</taxon>
        <taxon>Pseudomonadati</taxon>
        <taxon>Pseudomonadota</taxon>
        <taxon>Alphaproteobacteria</taxon>
        <taxon>Sphingomonadales</taxon>
        <taxon>Erythrobacteraceae</taxon>
        <taxon>Aurantiacibacter</taxon>
    </lineage>
</organism>
<proteinExistence type="predicted"/>
<name>A0A418NN39_9SPHN</name>
<dbReference type="SUPFAM" id="SSF51735">
    <property type="entry name" value="NAD(P)-binding Rossmann-fold domains"/>
    <property type="match status" value="1"/>
</dbReference>
<dbReference type="OrthoDB" id="9803892at2"/>
<gene>
    <name evidence="2" type="ORF">D2V07_17170</name>
</gene>
<dbReference type="Pfam" id="PF04321">
    <property type="entry name" value="RmlD_sub_bind"/>
    <property type="match status" value="1"/>
</dbReference>
<evidence type="ECO:0000259" key="1">
    <source>
        <dbReference type="Pfam" id="PF04321"/>
    </source>
</evidence>
<dbReference type="InterPro" id="IPR029903">
    <property type="entry name" value="RmlD-like-bd"/>
</dbReference>
<comment type="caution">
    <text evidence="2">The sequence shown here is derived from an EMBL/GenBank/DDBJ whole genome shotgun (WGS) entry which is preliminary data.</text>
</comment>
<dbReference type="Gene3D" id="3.90.25.10">
    <property type="entry name" value="UDP-galactose 4-epimerase, domain 1"/>
    <property type="match status" value="1"/>
</dbReference>
<dbReference type="InterPro" id="IPR036291">
    <property type="entry name" value="NAD(P)-bd_dom_sf"/>
</dbReference>
<dbReference type="RefSeq" id="WP_119588138.1">
    <property type="nucleotide sequence ID" value="NZ_CAWODQ010000004.1"/>
</dbReference>
<feature type="domain" description="RmlD-like substrate binding" evidence="1">
    <location>
        <begin position="2"/>
        <end position="76"/>
    </location>
</feature>
<keyword evidence="3" id="KW-1185">Reference proteome</keyword>
<dbReference type="AlphaFoldDB" id="A0A418NN39"/>
<reference evidence="2 3" key="1">
    <citation type="submission" date="2018-08" db="EMBL/GenBank/DDBJ databases">
        <title>Erythrobacter zhengii sp.nov., a bacterium isolated from deep-sea sediment.</title>
        <authorList>
            <person name="Fang C."/>
            <person name="Wu Y.-H."/>
            <person name="Sun C."/>
            <person name="Wang H."/>
            <person name="Cheng H."/>
            <person name="Meng F.-X."/>
            <person name="Wang C.-S."/>
            <person name="Xu X.-W."/>
        </authorList>
    </citation>
    <scope>NUCLEOTIDE SEQUENCE [LARGE SCALE GENOMIC DNA]</scope>
    <source>
        <strain evidence="2 3">V18</strain>
    </source>
</reference>
<protein>
    <recommendedName>
        <fullName evidence="1">RmlD-like substrate binding domain-containing protein</fullName>
    </recommendedName>
</protein>
<dbReference type="EMBL" id="QXFL01000012">
    <property type="protein sequence ID" value="RIV83053.1"/>
    <property type="molecule type" value="Genomic_DNA"/>
</dbReference>
<evidence type="ECO:0000313" key="2">
    <source>
        <dbReference type="EMBL" id="RIV83053.1"/>
    </source>
</evidence>
<accession>A0A418NN39</accession>
<dbReference type="Proteomes" id="UP000286576">
    <property type="component" value="Unassembled WGS sequence"/>
</dbReference>
<sequence>MGNASWYDFAVAIQEEALSIGLLNRAIPIAPIPTSAYITLAARPTFSLLDCSKTRELLGDGHTHWCTNLRTMLNEEAYLG</sequence>